<protein>
    <recommendedName>
        <fullName evidence="1">Methylmalonyl-CoA mutase alpha/beta chain catalytic domain-containing protein</fullName>
    </recommendedName>
</protein>
<gene>
    <name evidence="2" type="ORF">GGR27_001792</name>
</gene>
<feature type="domain" description="Methylmalonyl-CoA mutase alpha/beta chain catalytic" evidence="1">
    <location>
        <begin position="172"/>
        <end position="305"/>
    </location>
</feature>
<dbReference type="EMBL" id="JAATJH010000002">
    <property type="protein sequence ID" value="NJC26293.1"/>
    <property type="molecule type" value="Genomic_DNA"/>
</dbReference>
<dbReference type="RefSeq" id="WP_168037047.1">
    <property type="nucleotide sequence ID" value="NZ_JAATJH010000002.1"/>
</dbReference>
<comment type="caution">
    <text evidence="2">The sequence shown here is derived from an EMBL/GenBank/DDBJ whole genome shotgun (WGS) entry which is preliminary data.</text>
</comment>
<keyword evidence="3" id="KW-1185">Reference proteome</keyword>
<organism evidence="2 3">
    <name type="scientific">Neolewinella antarctica</name>
    <dbReference type="NCBI Taxonomy" id="442734"/>
    <lineage>
        <taxon>Bacteria</taxon>
        <taxon>Pseudomonadati</taxon>
        <taxon>Bacteroidota</taxon>
        <taxon>Saprospiria</taxon>
        <taxon>Saprospirales</taxon>
        <taxon>Lewinellaceae</taxon>
        <taxon>Neolewinella</taxon>
    </lineage>
</organism>
<dbReference type="Gene3D" id="3.20.20.240">
    <property type="entry name" value="Methylmalonyl-CoA mutase"/>
    <property type="match status" value="1"/>
</dbReference>
<dbReference type="PANTHER" id="PTHR48101">
    <property type="entry name" value="METHYLMALONYL-COA MUTASE, MITOCHONDRIAL-RELATED"/>
    <property type="match status" value="1"/>
</dbReference>
<dbReference type="SUPFAM" id="SSF51703">
    <property type="entry name" value="Cobalamin (vitamin B12)-dependent enzymes"/>
    <property type="match status" value="1"/>
</dbReference>
<proteinExistence type="predicted"/>
<accession>A0ABX0XBI5</accession>
<dbReference type="Proteomes" id="UP000770785">
    <property type="component" value="Unassembled WGS sequence"/>
</dbReference>
<evidence type="ECO:0000313" key="2">
    <source>
        <dbReference type="EMBL" id="NJC26293.1"/>
    </source>
</evidence>
<sequence length="314" mass="34660">MPNEFQPATKAAWLTRVEKDLKGEALDSLNFTLAGQEFSPFHHPEDQPTAYAPIPGMPAGHRLVGVRIDASGAAEAANKTALDALNKGADLLLFHVPLLEALSKKTRKELLAGILTDIVTIVFTERLFDHPTSPLLFQEGDTYHHDALQGDYADALFAATETYREEGACCPTFHVGCTDDYYLTLASLRAMRLCWWRISESFGKPTNCRLIAHVRPRDFTDSNHNKIAATTQAMSAIVGGADGLVVAPSDGDEDNAFTRRVALNLQHLLEYESHLHGIADAAAGSYFLESLTERLAERIWDQFQSLFSNPLYNN</sequence>
<dbReference type="InterPro" id="IPR016176">
    <property type="entry name" value="Cbl-dep_enz_cat"/>
</dbReference>
<reference evidence="2 3" key="1">
    <citation type="submission" date="2020-03" db="EMBL/GenBank/DDBJ databases">
        <title>Genomic Encyclopedia of Type Strains, Phase IV (KMG-IV): sequencing the most valuable type-strain genomes for metagenomic binning, comparative biology and taxonomic classification.</title>
        <authorList>
            <person name="Goeker M."/>
        </authorList>
    </citation>
    <scope>NUCLEOTIDE SEQUENCE [LARGE SCALE GENOMIC DNA]</scope>
    <source>
        <strain evidence="2 3">DSM 105096</strain>
    </source>
</reference>
<evidence type="ECO:0000259" key="1">
    <source>
        <dbReference type="Pfam" id="PF01642"/>
    </source>
</evidence>
<dbReference type="Pfam" id="PF01642">
    <property type="entry name" value="MM_CoA_mutase"/>
    <property type="match status" value="1"/>
</dbReference>
<dbReference type="InterPro" id="IPR006099">
    <property type="entry name" value="MeMalonylCoA_mutase_a/b_cat"/>
</dbReference>
<name>A0ABX0XBI5_9BACT</name>
<evidence type="ECO:0000313" key="3">
    <source>
        <dbReference type="Proteomes" id="UP000770785"/>
    </source>
</evidence>